<dbReference type="Proteomes" id="UP000253090">
    <property type="component" value="Unassembled WGS sequence"/>
</dbReference>
<comment type="caution">
    <text evidence="2">The sequence shown here is derived from an EMBL/GenBank/DDBJ whole genome shotgun (WGS) entry which is preliminary data.</text>
</comment>
<reference evidence="2 3" key="1">
    <citation type="submission" date="2018-07" db="EMBL/GenBank/DDBJ databases">
        <title>Genomic Encyclopedia of Type Strains, Phase III (KMG-III): the genomes of soil and plant-associated and newly described type strains.</title>
        <authorList>
            <person name="Whitman W."/>
        </authorList>
    </citation>
    <scope>NUCLEOTIDE SEQUENCE [LARGE SCALE GENOMIC DNA]</scope>
    <source>
        <strain evidence="2 3">CECT 8333</strain>
    </source>
</reference>
<protein>
    <submittedName>
        <fullName evidence="2">Uncharacterized protein</fullName>
    </submittedName>
</protein>
<evidence type="ECO:0000256" key="1">
    <source>
        <dbReference type="SAM" id="Phobius"/>
    </source>
</evidence>
<proteinExistence type="predicted"/>
<sequence>MKKIKKLLYLFTLNGFRDDSKAYIIGFISFYFSVIFTIGSLIFSIYAYYVPYSLSKDSIVEKLNNLEVSKQWGKLNKEVEKLKHDNNNKDIYYLFKGRIAARITQVPKVNPDFYFSRVDPESPYYREVLHSRITYYLINFNGDERKEKFRNIVNQMEEDEMNYDHYYFFVKLLSLENYNYQSVLQLYKGYSNLYNEYNIEELTFNIHTTEIGEIDVDNKRATEVQSLYLIFLTELLYLGQSENITLPSEWDLVKEQLIQRNSFVTNEIKLLLNFSKSSDSFKELQLNLHQIITQ</sequence>
<keyword evidence="1" id="KW-0472">Membrane</keyword>
<keyword evidence="1" id="KW-1133">Transmembrane helix</keyword>
<name>A0A369BAL9_9BACL</name>
<keyword evidence="3" id="KW-1185">Reference proteome</keyword>
<evidence type="ECO:0000313" key="3">
    <source>
        <dbReference type="Proteomes" id="UP000253090"/>
    </source>
</evidence>
<dbReference type="RefSeq" id="WP_114497437.1">
    <property type="nucleotide sequence ID" value="NZ_QPJW01000006.1"/>
</dbReference>
<feature type="transmembrane region" description="Helical" evidence="1">
    <location>
        <begin position="21"/>
        <end position="49"/>
    </location>
</feature>
<evidence type="ECO:0000313" key="2">
    <source>
        <dbReference type="EMBL" id="RCX18570.1"/>
    </source>
</evidence>
<gene>
    <name evidence="2" type="ORF">DFP94_106104</name>
</gene>
<dbReference type="OrthoDB" id="9856285at2"/>
<accession>A0A369BAL9</accession>
<keyword evidence="1" id="KW-0812">Transmembrane</keyword>
<dbReference type="AlphaFoldDB" id="A0A369BAL9"/>
<organism evidence="2 3">
    <name type="scientific">Fontibacillus phaseoli</name>
    <dbReference type="NCBI Taxonomy" id="1416533"/>
    <lineage>
        <taxon>Bacteria</taxon>
        <taxon>Bacillati</taxon>
        <taxon>Bacillota</taxon>
        <taxon>Bacilli</taxon>
        <taxon>Bacillales</taxon>
        <taxon>Paenibacillaceae</taxon>
        <taxon>Fontibacillus</taxon>
    </lineage>
</organism>
<dbReference type="EMBL" id="QPJW01000006">
    <property type="protein sequence ID" value="RCX18570.1"/>
    <property type="molecule type" value="Genomic_DNA"/>
</dbReference>